<accession>A0A2W2CMX0</accession>
<dbReference type="InterPro" id="IPR023393">
    <property type="entry name" value="START-like_dom_sf"/>
</dbReference>
<organism evidence="1 2">
    <name type="scientific">Micromonospora endophytica</name>
    <dbReference type="NCBI Taxonomy" id="515350"/>
    <lineage>
        <taxon>Bacteria</taxon>
        <taxon>Bacillati</taxon>
        <taxon>Actinomycetota</taxon>
        <taxon>Actinomycetes</taxon>
        <taxon>Micromonosporales</taxon>
        <taxon>Micromonosporaceae</taxon>
        <taxon>Micromonospora</taxon>
    </lineage>
</organism>
<dbReference type="Gene3D" id="3.30.530.20">
    <property type="match status" value="1"/>
</dbReference>
<keyword evidence="2" id="KW-1185">Reference proteome</keyword>
<proteinExistence type="predicted"/>
<dbReference type="Proteomes" id="UP000248627">
    <property type="component" value="Unassembled WGS sequence"/>
</dbReference>
<dbReference type="OrthoDB" id="9134299at2"/>
<dbReference type="RefSeq" id="WP_111241270.1">
    <property type="nucleotide sequence ID" value="NZ_AP023358.1"/>
</dbReference>
<evidence type="ECO:0000313" key="1">
    <source>
        <dbReference type="EMBL" id="PZG00882.1"/>
    </source>
</evidence>
<dbReference type="AlphaFoldDB" id="A0A2W2CMX0"/>
<name>A0A2W2CMX0_9ACTN</name>
<evidence type="ECO:0000313" key="2">
    <source>
        <dbReference type="Proteomes" id="UP000248627"/>
    </source>
</evidence>
<sequence>MRTIRVEVRTALSADAAFDRIRQFDDEWTVPFRGASIHWRQRSEPAPSGRRISFTQTVGDFRSLSGVWRTVPASEGCEVLLELTYDVGVPIYDRILDPLIERVLTTAARLAISGF</sequence>
<gene>
    <name evidence="1" type="ORF">C1I93_00980</name>
</gene>
<reference evidence="1 2" key="1">
    <citation type="submission" date="2018-01" db="EMBL/GenBank/DDBJ databases">
        <title>Draft genome sequence of Jishengella endophytica.</title>
        <authorList>
            <person name="Sahin N."/>
            <person name="Ay H."/>
            <person name="Saygin H."/>
        </authorList>
    </citation>
    <scope>NUCLEOTIDE SEQUENCE [LARGE SCALE GENOMIC DNA]</scope>
    <source>
        <strain evidence="1 2">DSM 45430</strain>
    </source>
</reference>
<protein>
    <submittedName>
        <fullName evidence="1">Uncharacterized protein</fullName>
    </submittedName>
</protein>
<dbReference type="SUPFAM" id="SSF55961">
    <property type="entry name" value="Bet v1-like"/>
    <property type="match status" value="1"/>
</dbReference>
<dbReference type="Pfam" id="PF03364">
    <property type="entry name" value="Polyketide_cyc"/>
    <property type="match status" value="1"/>
</dbReference>
<dbReference type="EMBL" id="POTX01000003">
    <property type="protein sequence ID" value="PZG00882.1"/>
    <property type="molecule type" value="Genomic_DNA"/>
</dbReference>
<dbReference type="InterPro" id="IPR005031">
    <property type="entry name" value="COQ10_START"/>
</dbReference>
<comment type="caution">
    <text evidence="1">The sequence shown here is derived from an EMBL/GenBank/DDBJ whole genome shotgun (WGS) entry which is preliminary data.</text>
</comment>